<dbReference type="RefSeq" id="WP_220496031.1">
    <property type="nucleotide sequence ID" value="NZ_CP174612.1"/>
</dbReference>
<evidence type="ECO:0000313" key="2">
    <source>
        <dbReference type="EMBL" id="MBA9043241.1"/>
    </source>
</evidence>
<keyword evidence="1" id="KW-0472">Membrane</keyword>
<comment type="caution">
    <text evidence="2">The sequence shown here is derived from an EMBL/GenBank/DDBJ whole genome shotgun (WGS) entry which is preliminary data.</text>
</comment>
<gene>
    <name evidence="2" type="ORF">HNP21_006437</name>
</gene>
<keyword evidence="3" id="KW-1185">Reference proteome</keyword>
<dbReference type="Proteomes" id="UP000543174">
    <property type="component" value="Unassembled WGS sequence"/>
</dbReference>
<dbReference type="EMBL" id="JACJHT010000036">
    <property type="protein sequence ID" value="MBA9043241.1"/>
    <property type="molecule type" value="Genomic_DNA"/>
</dbReference>
<organism evidence="2 3">
    <name type="scientific">Priestia aryabhattai</name>
    <name type="common">Bacillus aryabhattai</name>
    <dbReference type="NCBI Taxonomy" id="412384"/>
    <lineage>
        <taxon>Bacteria</taxon>
        <taxon>Bacillati</taxon>
        <taxon>Bacillota</taxon>
        <taxon>Bacilli</taxon>
        <taxon>Bacillales</taxon>
        <taxon>Bacillaceae</taxon>
        <taxon>Priestia</taxon>
    </lineage>
</organism>
<sequence length="198" mass="21707">MAKNMEEVFQKLAASTEQVDKKTEENLVGKAKEIINSSDVKIHLSGEKVDYDSATVLKYTDNANFGVAIPYKSKESNENLSALTLIFDENKDLERYQELVVQDEDSDVISYKYFINSEEVKSGTLDTNEEQVSTQSWTGCMNTCLANQGLSNWAIGLFAALCAAACGTVILCAACIEGPLLVYGTQIMNCLDDCGPNK</sequence>
<keyword evidence="1" id="KW-0812">Transmembrane</keyword>
<keyword evidence="1" id="KW-1133">Transmembrane helix</keyword>
<feature type="transmembrane region" description="Helical" evidence="1">
    <location>
        <begin position="153"/>
        <end position="176"/>
    </location>
</feature>
<accession>A0A7W3NHT2</accession>
<evidence type="ECO:0000256" key="1">
    <source>
        <dbReference type="SAM" id="Phobius"/>
    </source>
</evidence>
<proteinExistence type="predicted"/>
<reference evidence="2" key="1">
    <citation type="submission" date="2020-08" db="EMBL/GenBank/DDBJ databases">
        <title>Functional genomics of gut bacteria from endangered species of beetles.</title>
        <authorList>
            <person name="Carlos-Shanley C."/>
        </authorList>
    </citation>
    <scope>NUCLEOTIDE SEQUENCE [LARGE SCALE GENOMIC DNA]</scope>
    <source>
        <strain evidence="2">S00060</strain>
    </source>
</reference>
<name>A0A7W3NHT2_PRIAR</name>
<dbReference type="AlphaFoldDB" id="A0A7W3NHT2"/>
<evidence type="ECO:0000313" key="3">
    <source>
        <dbReference type="Proteomes" id="UP000543174"/>
    </source>
</evidence>
<protein>
    <submittedName>
        <fullName evidence="2">Uncharacterized protein</fullName>
    </submittedName>
</protein>